<gene>
    <name evidence="3" type="ORF">R3Q59_40535</name>
</gene>
<dbReference type="Gene3D" id="3.40.1480.10">
    <property type="entry name" value="MOFRL domain"/>
    <property type="match status" value="1"/>
</dbReference>
<keyword evidence="4" id="KW-1185">Reference proteome</keyword>
<evidence type="ECO:0000313" key="4">
    <source>
        <dbReference type="Proteomes" id="UP001185737"/>
    </source>
</evidence>
<feature type="domain" description="MOFRL" evidence="1">
    <location>
        <begin position="347"/>
        <end position="456"/>
    </location>
</feature>
<dbReference type="Gene3D" id="3.40.50.10180">
    <property type="entry name" value="Glycerate kinase, MOFRL-like N-terminal domain"/>
    <property type="match status" value="1"/>
</dbReference>
<dbReference type="InterPro" id="IPR037035">
    <property type="entry name" value="GK-like_C_sf"/>
</dbReference>
<sequence length="467" mass="48915">MSKIRNLDHLVGLGDAQSRKIVLSVTDRVLARLDGYERIKSIMRLDGDILTIGTRTWDLSTKRNVYLLGAGKACNHMAMAVDEVLGDRLTHGIAIVKVAEETDRFNRTTVHVGGHPIPNEVGYKASREILDLVDSSGPDDLFIAVISGGSSALMSCPIDGITLQDEMDATDVLLKSGAGIYEINAIRRHISQMNGGMLAKRIDAVGAELIGFGISDAIGTPPTTDIGVPYANYASTPIGPDRTTLADARAVIENYDLADRLPASIVTYLTNVGDEGETPKSFPRNTYFLLNTLPDSVRYAKEAAAELGLPAMIVSSFLEGESKDTGTFFASIAREIQTSGNPIAAPCVLVSAGETTTEILDNSLITGSGGPGHELVAAFAIAAASTPGAAMLSIDSEGTDGTTSAAGGLCDSTSYARAREAGVNLHAALRGHATHEALTALGDAVITGNTGTNLCDLNILYVPALDA</sequence>
<dbReference type="RefSeq" id="WP_317571747.1">
    <property type="nucleotide sequence ID" value="NZ_JAWLKA010000045.1"/>
</dbReference>
<dbReference type="SUPFAM" id="SSF82544">
    <property type="entry name" value="GckA/TtuD-like"/>
    <property type="match status" value="1"/>
</dbReference>
<dbReference type="InterPro" id="IPR038614">
    <property type="entry name" value="GK_N_sf"/>
</dbReference>
<dbReference type="Pfam" id="PF05161">
    <property type="entry name" value="MOFRL"/>
    <property type="match status" value="1"/>
</dbReference>
<dbReference type="EMBL" id="JAWLKA010000045">
    <property type="protein sequence ID" value="MDV6286767.1"/>
    <property type="molecule type" value="Genomic_DNA"/>
</dbReference>
<evidence type="ECO:0000313" key="3">
    <source>
        <dbReference type="EMBL" id="MDV6286767.1"/>
    </source>
</evidence>
<proteinExistence type="predicted"/>
<accession>A0ABU4CT53</accession>
<reference evidence="3 4" key="1">
    <citation type="submission" date="2023-10" db="EMBL/GenBank/DDBJ databases">
        <title>Development of a sustainable strategy for remediation of hydrocarbon-contaminated territories based on the waste exchange concept.</title>
        <authorList>
            <person name="Krivoruchko A."/>
        </authorList>
    </citation>
    <scope>NUCLEOTIDE SEQUENCE [LARGE SCALE GENOMIC DNA]</scope>
    <source>
        <strain evidence="3 4">IEGM 60</strain>
    </source>
</reference>
<dbReference type="PANTHER" id="PTHR12227:SF0">
    <property type="entry name" value="GLYCERATE KINASE"/>
    <property type="match status" value="1"/>
</dbReference>
<dbReference type="InterPro" id="IPR007835">
    <property type="entry name" value="MOFRL"/>
</dbReference>
<feature type="domain" description="MOFRL-associated" evidence="2">
    <location>
        <begin position="24"/>
        <end position="269"/>
    </location>
</feature>
<evidence type="ECO:0000259" key="2">
    <source>
        <dbReference type="Pfam" id="PF13660"/>
    </source>
</evidence>
<dbReference type="Proteomes" id="UP001185737">
    <property type="component" value="Unassembled WGS sequence"/>
</dbReference>
<comment type="caution">
    <text evidence="3">The sequence shown here is derived from an EMBL/GenBank/DDBJ whole genome shotgun (WGS) entry which is preliminary data.</text>
</comment>
<dbReference type="Pfam" id="PF13660">
    <property type="entry name" value="DUF4147"/>
    <property type="match status" value="1"/>
</dbReference>
<organism evidence="3 4">
    <name type="scientific">Rhodococcus jostii</name>
    <dbReference type="NCBI Taxonomy" id="132919"/>
    <lineage>
        <taxon>Bacteria</taxon>
        <taxon>Bacillati</taxon>
        <taxon>Actinomycetota</taxon>
        <taxon>Actinomycetes</taxon>
        <taxon>Mycobacteriales</taxon>
        <taxon>Nocardiaceae</taxon>
        <taxon>Rhodococcus</taxon>
    </lineage>
</organism>
<dbReference type="InterPro" id="IPR025286">
    <property type="entry name" value="MOFRL_assoc_dom"/>
</dbReference>
<evidence type="ECO:0000259" key="1">
    <source>
        <dbReference type="Pfam" id="PF05161"/>
    </source>
</evidence>
<dbReference type="InterPro" id="IPR039760">
    <property type="entry name" value="MOFRL_protein"/>
</dbReference>
<dbReference type="PANTHER" id="PTHR12227">
    <property type="entry name" value="GLYCERATE KINASE"/>
    <property type="match status" value="1"/>
</dbReference>
<name>A0ABU4CT53_RHOJO</name>
<protein>
    <submittedName>
        <fullName evidence="3">DUF4147 domain-containing protein</fullName>
    </submittedName>
</protein>